<dbReference type="CDD" id="cd00754">
    <property type="entry name" value="Ubl_MoaD"/>
    <property type="match status" value="1"/>
</dbReference>
<dbReference type="InterPro" id="IPR003749">
    <property type="entry name" value="ThiS/MoaD-like"/>
</dbReference>
<accession>A0A1D2QTG9</accession>
<dbReference type="Pfam" id="PF02597">
    <property type="entry name" value="ThiS"/>
    <property type="match status" value="1"/>
</dbReference>
<dbReference type="Proteomes" id="UP000242502">
    <property type="component" value="Unassembled WGS sequence"/>
</dbReference>
<dbReference type="EMBL" id="MDLC01000003">
    <property type="protein sequence ID" value="ODS24868.1"/>
    <property type="molecule type" value="Genomic_DNA"/>
</dbReference>
<proteinExistence type="inferred from homology"/>
<dbReference type="STRING" id="62101.AB835_00970"/>
<dbReference type="AlphaFoldDB" id="A0A1D2QTG9"/>
<organism evidence="4 5">
    <name type="scientific">Candidatus Endobugula sertula</name>
    <name type="common">Bugula neritina bacterial symbiont</name>
    <dbReference type="NCBI Taxonomy" id="62101"/>
    <lineage>
        <taxon>Bacteria</taxon>
        <taxon>Pseudomonadati</taxon>
        <taxon>Pseudomonadota</taxon>
        <taxon>Gammaproteobacteria</taxon>
        <taxon>Cellvibrionales</taxon>
        <taxon>Cellvibrionaceae</taxon>
        <taxon>Candidatus Endobugula</taxon>
    </lineage>
</organism>
<dbReference type="GO" id="GO:1990133">
    <property type="term" value="C:molybdopterin adenylyltransferase complex"/>
    <property type="evidence" value="ECO:0007669"/>
    <property type="project" value="TreeGrafter"/>
</dbReference>
<dbReference type="PANTHER" id="PTHR33359">
    <property type="entry name" value="MOLYBDOPTERIN SYNTHASE SULFUR CARRIER SUBUNIT"/>
    <property type="match status" value="1"/>
</dbReference>
<comment type="caution">
    <text evidence="4">The sequence shown here is derived from an EMBL/GenBank/DDBJ whole genome shotgun (WGS) entry which is preliminary data.</text>
</comment>
<name>A0A1D2QTG9_9GAMM</name>
<dbReference type="GO" id="GO:0000166">
    <property type="term" value="F:nucleotide binding"/>
    <property type="evidence" value="ECO:0007669"/>
    <property type="project" value="UniProtKB-KW"/>
</dbReference>
<sequence>MLKILYFARLRDEVGCSKELLQWQDHFASVNDIKTLLNQRGEPWQQAFSDNILHAVNQHVVQSDHAITDGDEIAFFPPVTGG</sequence>
<comment type="similarity">
    <text evidence="2">Belongs to the MoaD family.</text>
</comment>
<evidence type="ECO:0000313" key="4">
    <source>
        <dbReference type="EMBL" id="ODS24868.1"/>
    </source>
</evidence>
<dbReference type="Gene3D" id="3.10.20.30">
    <property type="match status" value="1"/>
</dbReference>
<gene>
    <name evidence="4" type="ORF">AB835_00970</name>
</gene>
<reference evidence="4 5" key="1">
    <citation type="journal article" date="2016" name="Appl. Environ. Microbiol.">
        <title>Lack of Overt Genome Reduction in the Bryostatin-Producing Bryozoan Symbiont "Candidatus Endobugula sertula".</title>
        <authorList>
            <person name="Miller I.J."/>
            <person name="Vanee N."/>
            <person name="Fong S.S."/>
            <person name="Lim-Fong G.E."/>
            <person name="Kwan J.C."/>
        </authorList>
    </citation>
    <scope>NUCLEOTIDE SEQUENCE [LARGE SCALE GENOMIC DNA]</scope>
    <source>
        <strain evidence="4">AB1-4</strain>
    </source>
</reference>
<evidence type="ECO:0000256" key="1">
    <source>
        <dbReference type="ARBA" id="ARBA00022741"/>
    </source>
</evidence>
<dbReference type="InterPro" id="IPR044672">
    <property type="entry name" value="MOCS2A"/>
</dbReference>
<evidence type="ECO:0000256" key="2">
    <source>
        <dbReference type="ARBA" id="ARBA00024200"/>
    </source>
</evidence>
<keyword evidence="1" id="KW-0547">Nucleotide-binding</keyword>
<protein>
    <recommendedName>
        <fullName evidence="3">Molybdopterin synthase sulfur carrier subunit</fullName>
    </recommendedName>
</protein>
<dbReference type="GO" id="GO:0006777">
    <property type="term" value="P:Mo-molybdopterin cofactor biosynthetic process"/>
    <property type="evidence" value="ECO:0007669"/>
    <property type="project" value="InterPro"/>
</dbReference>
<evidence type="ECO:0000256" key="3">
    <source>
        <dbReference type="ARBA" id="ARBA00024247"/>
    </source>
</evidence>
<dbReference type="NCBIfam" id="TIGR01682">
    <property type="entry name" value="moaD"/>
    <property type="match status" value="1"/>
</dbReference>
<dbReference type="PANTHER" id="PTHR33359:SF1">
    <property type="entry name" value="MOLYBDOPTERIN SYNTHASE SULFUR CARRIER SUBUNIT"/>
    <property type="match status" value="1"/>
</dbReference>
<dbReference type="InterPro" id="IPR012675">
    <property type="entry name" value="Beta-grasp_dom_sf"/>
</dbReference>
<dbReference type="InterPro" id="IPR016155">
    <property type="entry name" value="Mopterin_synth/thiamin_S_b"/>
</dbReference>
<evidence type="ECO:0000313" key="5">
    <source>
        <dbReference type="Proteomes" id="UP000242502"/>
    </source>
</evidence>
<dbReference type="SUPFAM" id="SSF54285">
    <property type="entry name" value="MoaD/ThiS"/>
    <property type="match status" value="1"/>
</dbReference>
<dbReference type="UniPathway" id="UPA00344"/>